<organism evidence="1 2">
    <name type="scientific">Ixodes persulcatus</name>
    <name type="common">Taiga tick</name>
    <dbReference type="NCBI Taxonomy" id="34615"/>
    <lineage>
        <taxon>Eukaryota</taxon>
        <taxon>Metazoa</taxon>
        <taxon>Ecdysozoa</taxon>
        <taxon>Arthropoda</taxon>
        <taxon>Chelicerata</taxon>
        <taxon>Arachnida</taxon>
        <taxon>Acari</taxon>
        <taxon>Parasitiformes</taxon>
        <taxon>Ixodida</taxon>
        <taxon>Ixodoidea</taxon>
        <taxon>Ixodidae</taxon>
        <taxon>Ixodinae</taxon>
        <taxon>Ixodes</taxon>
    </lineage>
</organism>
<gene>
    <name evidence="1" type="ORF">HPB47_014418</name>
</gene>
<name>A0AC60QZN5_IXOPE</name>
<evidence type="ECO:0000313" key="2">
    <source>
        <dbReference type="Proteomes" id="UP000805193"/>
    </source>
</evidence>
<dbReference type="Proteomes" id="UP000805193">
    <property type="component" value="Unassembled WGS sequence"/>
</dbReference>
<keyword evidence="2" id="KW-1185">Reference proteome</keyword>
<proteinExistence type="predicted"/>
<accession>A0AC60QZN5</accession>
<dbReference type="EMBL" id="JABSTQ010002766">
    <property type="protein sequence ID" value="KAG0443891.1"/>
    <property type="molecule type" value="Genomic_DNA"/>
</dbReference>
<sequence length="136" mass="15611">MKLNAKGKLPDASIPSGFFRRHETVKLRRLRAHTAITPHPAMGAGGPREEEHQEEACSKGCIYCTNRDVECDEHHLVWDCPNFNEERTKALDVLDQQLRPTSFEAWCRPEGERNKRVAVLSGLLNYLSETWLDMHI</sequence>
<protein>
    <submittedName>
        <fullName evidence="1">Uncharacterized protein</fullName>
    </submittedName>
</protein>
<evidence type="ECO:0000313" key="1">
    <source>
        <dbReference type="EMBL" id="KAG0443891.1"/>
    </source>
</evidence>
<reference evidence="1 2" key="1">
    <citation type="journal article" date="2020" name="Cell">
        <title>Large-Scale Comparative Analyses of Tick Genomes Elucidate Their Genetic Diversity and Vector Capacities.</title>
        <authorList>
            <consortium name="Tick Genome and Microbiome Consortium (TIGMIC)"/>
            <person name="Jia N."/>
            <person name="Wang J."/>
            <person name="Shi W."/>
            <person name="Du L."/>
            <person name="Sun Y."/>
            <person name="Zhan W."/>
            <person name="Jiang J.F."/>
            <person name="Wang Q."/>
            <person name="Zhang B."/>
            <person name="Ji P."/>
            <person name="Bell-Sakyi L."/>
            <person name="Cui X.M."/>
            <person name="Yuan T.T."/>
            <person name="Jiang B.G."/>
            <person name="Yang W.F."/>
            <person name="Lam T.T."/>
            <person name="Chang Q.C."/>
            <person name="Ding S.J."/>
            <person name="Wang X.J."/>
            <person name="Zhu J.G."/>
            <person name="Ruan X.D."/>
            <person name="Zhao L."/>
            <person name="Wei J.T."/>
            <person name="Ye R.Z."/>
            <person name="Que T.C."/>
            <person name="Du C.H."/>
            <person name="Zhou Y.H."/>
            <person name="Cheng J.X."/>
            <person name="Dai P.F."/>
            <person name="Guo W.B."/>
            <person name="Han X.H."/>
            <person name="Huang E.J."/>
            <person name="Li L.F."/>
            <person name="Wei W."/>
            <person name="Gao Y.C."/>
            <person name="Liu J.Z."/>
            <person name="Shao H.Z."/>
            <person name="Wang X."/>
            <person name="Wang C.C."/>
            <person name="Yang T.C."/>
            <person name="Huo Q.B."/>
            <person name="Li W."/>
            <person name="Chen H.Y."/>
            <person name="Chen S.E."/>
            <person name="Zhou L.G."/>
            <person name="Ni X.B."/>
            <person name="Tian J.H."/>
            <person name="Sheng Y."/>
            <person name="Liu T."/>
            <person name="Pan Y.S."/>
            <person name="Xia L.Y."/>
            <person name="Li J."/>
            <person name="Zhao F."/>
            <person name="Cao W.C."/>
        </authorList>
    </citation>
    <scope>NUCLEOTIDE SEQUENCE [LARGE SCALE GENOMIC DNA]</scope>
    <source>
        <strain evidence="1">Iper-2018</strain>
    </source>
</reference>
<comment type="caution">
    <text evidence="1">The sequence shown here is derived from an EMBL/GenBank/DDBJ whole genome shotgun (WGS) entry which is preliminary data.</text>
</comment>